<dbReference type="AlphaFoldDB" id="A0A7W9W5N9"/>
<dbReference type="RefSeq" id="WP_184192728.1">
    <property type="nucleotide sequence ID" value="NZ_JACHGW010000001.1"/>
</dbReference>
<dbReference type="InterPro" id="IPR021671">
    <property type="entry name" value="PD(D/E)XK_Endonuc"/>
</dbReference>
<accession>A0A7W9W5N9</accession>
<evidence type="ECO:0000259" key="1">
    <source>
        <dbReference type="Pfam" id="PF11645"/>
    </source>
</evidence>
<organism evidence="2 3">
    <name type="scientific">Armatimonas rosea</name>
    <dbReference type="NCBI Taxonomy" id="685828"/>
    <lineage>
        <taxon>Bacteria</taxon>
        <taxon>Bacillati</taxon>
        <taxon>Armatimonadota</taxon>
        <taxon>Armatimonadia</taxon>
        <taxon>Armatimonadales</taxon>
        <taxon>Armatimonadaceae</taxon>
        <taxon>Armatimonas</taxon>
    </lineage>
</organism>
<gene>
    <name evidence="2" type="ORF">HNQ39_000872</name>
</gene>
<protein>
    <recommendedName>
        <fullName evidence="1">PD(D/E)XK endonuclease domain-containing protein</fullName>
    </recommendedName>
</protein>
<feature type="domain" description="PD(D/E)XK endonuclease" evidence="1">
    <location>
        <begin position="1"/>
        <end position="131"/>
    </location>
</feature>
<dbReference type="Gene3D" id="3.40.1350.10">
    <property type="match status" value="1"/>
</dbReference>
<sequence>MDTKAKGDRSVAMIMAAFIKKGMNVLIPFGDNCRYDLVTERDGIFSKIQCKSGRLKNGVVKFKTCSTYSHRNGGSRDYKGEVDFFGVYCFENEKIYLVPVNDVGIRMGVLRIDETKNCQTKFVRMANIYEM</sequence>
<dbReference type="GO" id="GO:0003676">
    <property type="term" value="F:nucleic acid binding"/>
    <property type="evidence" value="ECO:0007669"/>
    <property type="project" value="InterPro"/>
</dbReference>
<evidence type="ECO:0000313" key="3">
    <source>
        <dbReference type="Proteomes" id="UP000520814"/>
    </source>
</evidence>
<reference evidence="2 3" key="1">
    <citation type="submission" date="2020-08" db="EMBL/GenBank/DDBJ databases">
        <title>Genomic Encyclopedia of Type Strains, Phase IV (KMG-IV): sequencing the most valuable type-strain genomes for metagenomic binning, comparative biology and taxonomic classification.</title>
        <authorList>
            <person name="Goeker M."/>
        </authorList>
    </citation>
    <scope>NUCLEOTIDE SEQUENCE [LARGE SCALE GENOMIC DNA]</scope>
    <source>
        <strain evidence="2 3">DSM 23562</strain>
    </source>
</reference>
<dbReference type="InterPro" id="IPR011856">
    <property type="entry name" value="tRNA_endonuc-like_dom_sf"/>
</dbReference>
<comment type="caution">
    <text evidence="2">The sequence shown here is derived from an EMBL/GenBank/DDBJ whole genome shotgun (WGS) entry which is preliminary data.</text>
</comment>
<keyword evidence="3" id="KW-1185">Reference proteome</keyword>
<proteinExistence type="predicted"/>
<dbReference type="Pfam" id="PF11645">
    <property type="entry name" value="PDDEXK_5"/>
    <property type="match status" value="1"/>
</dbReference>
<name>A0A7W9W5N9_ARMRO</name>
<dbReference type="Proteomes" id="UP000520814">
    <property type="component" value="Unassembled WGS sequence"/>
</dbReference>
<evidence type="ECO:0000313" key="2">
    <source>
        <dbReference type="EMBL" id="MBB6049110.1"/>
    </source>
</evidence>
<dbReference type="EMBL" id="JACHGW010000001">
    <property type="protein sequence ID" value="MBB6049110.1"/>
    <property type="molecule type" value="Genomic_DNA"/>
</dbReference>